<protein>
    <recommendedName>
        <fullName evidence="1">Cyclophilin-like domain-containing protein</fullName>
    </recommendedName>
</protein>
<evidence type="ECO:0000313" key="2">
    <source>
        <dbReference type="EMBL" id="QRV23684.1"/>
    </source>
</evidence>
<reference evidence="2 3" key="1">
    <citation type="submission" date="2021-02" db="EMBL/GenBank/DDBJ databases">
        <title>The genome of Marinomonas foliarum JZW.</title>
        <authorList>
            <person name="Sun M."/>
        </authorList>
    </citation>
    <scope>NUCLEOTIDE SEQUENCE [LARGE SCALE GENOMIC DNA]</scope>
    <source>
        <strain evidence="2 3">JZW</strain>
    </source>
</reference>
<sequence length="179" mass="20174">MNKIFRINTDNVNTLLLIADHQKAQTLKQICLSLLLLLTLGNSYAAQSTTKPTSTQQASINSEESRMWITIGERRFAATLADTDAAREFAAMLPLTLDMDDLNSNEKKFDLSNALTKNTYQPGIIHNGDIMLWGSRTLVVFYKTFDTPYSYTRIGHIENSDDLPRELGHSNAIIRFSKD</sequence>
<dbReference type="RefSeq" id="WP_205114300.1">
    <property type="nucleotide sequence ID" value="NZ_CP070273.1"/>
</dbReference>
<dbReference type="Proteomes" id="UP000644167">
    <property type="component" value="Chromosome"/>
</dbReference>
<evidence type="ECO:0000259" key="1">
    <source>
        <dbReference type="Pfam" id="PF18050"/>
    </source>
</evidence>
<dbReference type="Pfam" id="PF18050">
    <property type="entry name" value="Cyclophil_like2"/>
    <property type="match status" value="1"/>
</dbReference>
<keyword evidence="3" id="KW-1185">Reference proteome</keyword>
<evidence type="ECO:0000313" key="3">
    <source>
        <dbReference type="Proteomes" id="UP000644167"/>
    </source>
</evidence>
<organism evidence="2 3">
    <name type="scientific">Marinomonas foliarum</name>
    <dbReference type="NCBI Taxonomy" id="491950"/>
    <lineage>
        <taxon>Bacteria</taxon>
        <taxon>Pseudomonadati</taxon>
        <taxon>Pseudomonadota</taxon>
        <taxon>Gammaproteobacteria</taxon>
        <taxon>Oceanospirillales</taxon>
        <taxon>Oceanospirillaceae</taxon>
        <taxon>Marinomonas</taxon>
    </lineage>
</organism>
<dbReference type="Gene3D" id="2.40.100.20">
    <property type="match status" value="1"/>
</dbReference>
<dbReference type="InterPro" id="IPR029000">
    <property type="entry name" value="Cyclophilin-like_dom_sf"/>
</dbReference>
<dbReference type="InterPro" id="IPR041183">
    <property type="entry name" value="Cyclophilin-like"/>
</dbReference>
<dbReference type="SUPFAM" id="SSF50891">
    <property type="entry name" value="Cyclophilin-like"/>
    <property type="match status" value="1"/>
</dbReference>
<accession>A0ABX7IQX9</accession>
<gene>
    <name evidence="2" type="ORF">JSY38_16870</name>
</gene>
<proteinExistence type="predicted"/>
<dbReference type="EMBL" id="CP070273">
    <property type="protein sequence ID" value="QRV23684.1"/>
    <property type="molecule type" value="Genomic_DNA"/>
</dbReference>
<feature type="domain" description="Cyclophilin-like" evidence="1">
    <location>
        <begin position="69"/>
        <end position="170"/>
    </location>
</feature>
<name>A0ABX7IQX9_9GAMM</name>